<dbReference type="EMBL" id="JAAXOU010000505">
    <property type="protein sequence ID" value="NKY16732.1"/>
    <property type="molecule type" value="Genomic_DNA"/>
</dbReference>
<evidence type="ECO:0000313" key="1">
    <source>
        <dbReference type="EMBL" id="NKY16732.1"/>
    </source>
</evidence>
<dbReference type="SUPFAM" id="SSF53613">
    <property type="entry name" value="Ribokinase-like"/>
    <property type="match status" value="1"/>
</dbReference>
<gene>
    <name evidence="1" type="ORF">HGA06_22280</name>
</gene>
<keyword evidence="2" id="KW-1185">Reference proteome</keyword>
<protein>
    <submittedName>
        <fullName evidence="1">D-beta-D-heptose 1-phosphate adenosyltransferase</fullName>
    </submittedName>
</protein>
<dbReference type="PANTHER" id="PTHR46969:SF1">
    <property type="entry name" value="BIFUNCTIONAL PROTEIN HLDE"/>
    <property type="match status" value="1"/>
</dbReference>
<dbReference type="GO" id="GO:0033786">
    <property type="term" value="F:heptose-1-phosphate adenylyltransferase activity"/>
    <property type="evidence" value="ECO:0007669"/>
    <property type="project" value="TreeGrafter"/>
</dbReference>
<dbReference type="PANTHER" id="PTHR46969">
    <property type="entry name" value="BIFUNCTIONAL PROTEIN HLDE"/>
    <property type="match status" value="1"/>
</dbReference>
<proteinExistence type="predicted"/>
<feature type="non-terminal residue" evidence="1">
    <location>
        <position position="160"/>
    </location>
</feature>
<dbReference type="AlphaFoldDB" id="A0AA44IFJ2"/>
<dbReference type="Gene3D" id="3.40.1190.20">
    <property type="match status" value="1"/>
</dbReference>
<dbReference type="InterPro" id="IPR029056">
    <property type="entry name" value="Ribokinase-like"/>
</dbReference>
<dbReference type="GO" id="GO:0005829">
    <property type="term" value="C:cytosol"/>
    <property type="evidence" value="ECO:0007669"/>
    <property type="project" value="TreeGrafter"/>
</dbReference>
<dbReference type="Proteomes" id="UP000570003">
    <property type="component" value="Unassembled WGS sequence"/>
</dbReference>
<reference evidence="1 2" key="1">
    <citation type="submission" date="2020-04" db="EMBL/GenBank/DDBJ databases">
        <title>MicrobeNet Type strains.</title>
        <authorList>
            <person name="Nicholson A.C."/>
        </authorList>
    </citation>
    <scope>NUCLEOTIDE SEQUENCE [LARGE SCALE GENOMIC DNA]</scope>
    <source>
        <strain evidence="1 2">DSM 40738</strain>
    </source>
</reference>
<accession>A0AA44IFJ2</accession>
<evidence type="ECO:0000313" key="2">
    <source>
        <dbReference type="Proteomes" id="UP000570003"/>
    </source>
</evidence>
<name>A0AA44IFJ2_STRE0</name>
<organism evidence="1 2">
    <name type="scientific">Streptomyces somaliensis (strain ATCC 33201 / DSM 40738 / JCM 12659 / KCTC 9044 / NCTC 11332 / NRRL B-12077 / IP 733)</name>
    <dbReference type="NCBI Taxonomy" id="1134445"/>
    <lineage>
        <taxon>Bacteria</taxon>
        <taxon>Bacillati</taxon>
        <taxon>Actinomycetota</taxon>
        <taxon>Actinomycetes</taxon>
        <taxon>Kitasatosporales</taxon>
        <taxon>Streptomycetaceae</taxon>
        <taxon>Streptomyces</taxon>
    </lineage>
</organism>
<comment type="caution">
    <text evidence="1">The sequence shown here is derived from an EMBL/GenBank/DDBJ whole genome shotgun (WGS) entry which is preliminary data.</text>
</comment>
<dbReference type="GO" id="GO:0033785">
    <property type="term" value="F:heptose 7-phosphate kinase activity"/>
    <property type="evidence" value="ECO:0007669"/>
    <property type="project" value="TreeGrafter"/>
</dbReference>
<sequence length="160" mass="16329">MSARRPLVVVGDALLDEDIEGVSTRLAPDAPAPVVDVTGDHRRPGGAGLAAALAARDGREVVLVTALGDDPASAAVRLSLEGRVRLVELPLRGTLPVKTRVLASGRPLVRIDRGGGDPGEPGDAVRTVLSGAHAVLVADYGRHTAGAVRDLLAAVAPRVP</sequence>